<keyword evidence="3" id="KW-0964">Secreted</keyword>
<reference evidence="6 7" key="1">
    <citation type="submission" date="2019-10" db="EMBL/GenBank/DDBJ databases">
        <title>Complete genome sequence of Vibrio sp. strain THAF100, isolated from non-filtered water from the water column of tank 6 of a marine aquarium containing stony-coral fragments. Water maintained at 26 degree C.</title>
        <authorList>
            <person name="Ruckert C."/>
            <person name="Franco A."/>
            <person name="Kalinowski J."/>
            <person name="Glaeser S."/>
        </authorList>
    </citation>
    <scope>NUCLEOTIDE SEQUENCE [LARGE SCALE GENOMIC DNA]</scope>
    <source>
        <strain evidence="6 7">THAF100</strain>
    </source>
</reference>
<dbReference type="SUPFAM" id="SSF69349">
    <property type="entry name" value="Phage fibre proteins"/>
    <property type="match status" value="1"/>
</dbReference>
<proteinExistence type="inferred from homology"/>
<accession>A0A5P9CM69</accession>
<evidence type="ECO:0000259" key="5">
    <source>
        <dbReference type="Pfam" id="PF22178"/>
    </source>
</evidence>
<dbReference type="Gene3D" id="2.30.110.50">
    <property type="match status" value="1"/>
</dbReference>
<evidence type="ECO:0000256" key="2">
    <source>
        <dbReference type="ARBA" id="ARBA00005558"/>
    </source>
</evidence>
<dbReference type="NCBIfam" id="TIGR01646">
    <property type="entry name" value="vgr_GE"/>
    <property type="match status" value="1"/>
</dbReference>
<dbReference type="Proteomes" id="UP000326936">
    <property type="component" value="Chromosome"/>
</dbReference>
<dbReference type="InterPro" id="IPR017847">
    <property type="entry name" value="T6SS_RhsGE_Vgr_subset"/>
</dbReference>
<dbReference type="Gene3D" id="4.10.220.110">
    <property type="match status" value="1"/>
</dbReference>
<dbReference type="PANTHER" id="PTHR32305">
    <property type="match status" value="1"/>
</dbReference>
<dbReference type="InterPro" id="IPR037026">
    <property type="entry name" value="Vgr_OB-fold_dom_sf"/>
</dbReference>
<feature type="domain" description="Gp5/Type VI secretion system Vgr C-terminal trimerisation" evidence="5">
    <location>
        <begin position="473"/>
        <end position="573"/>
    </location>
</feature>
<keyword evidence="7" id="KW-1185">Reference proteome</keyword>
<dbReference type="GO" id="GO:0005576">
    <property type="term" value="C:extracellular region"/>
    <property type="evidence" value="ECO:0007669"/>
    <property type="project" value="UniProtKB-SubCell"/>
</dbReference>
<feature type="domain" description="Gp5/Type VI secretion system Vgr protein OB-fold" evidence="4">
    <location>
        <begin position="387"/>
        <end position="455"/>
    </location>
</feature>
<dbReference type="Gene3D" id="2.40.50.230">
    <property type="entry name" value="Gp5 N-terminal domain"/>
    <property type="match status" value="1"/>
</dbReference>
<dbReference type="InterPro" id="IPR006533">
    <property type="entry name" value="T6SS_Vgr_RhsGE"/>
</dbReference>
<comment type="similarity">
    <text evidence="2">Belongs to the VgrG protein family.</text>
</comment>
<dbReference type="Pfam" id="PF05954">
    <property type="entry name" value="Phage_GPD"/>
    <property type="match status" value="1"/>
</dbReference>
<evidence type="ECO:0000313" key="6">
    <source>
        <dbReference type="EMBL" id="QFT26672.1"/>
    </source>
</evidence>
<evidence type="ECO:0000256" key="3">
    <source>
        <dbReference type="ARBA" id="ARBA00022525"/>
    </source>
</evidence>
<dbReference type="Pfam" id="PF22178">
    <property type="entry name" value="Gp5_trimer_C"/>
    <property type="match status" value="1"/>
</dbReference>
<sequence>MANDIEFSFEVSGFLGSFKVESFRVTEALSAPFEMSLTVLSDNDDISFEALSRKTGVLSVYGQGLAAARQFNGSVSELSYLGSGRRYSRYQITLVPQLWFLTQRQDCRIFQNKTAPDIIRHVFDDAGMSDYRFELAGQYQEKDYVLQYRENDHHFVQRLLAEHGMWFYFEHSDAAHTMVIVDSNDAIPELISTPLNASYIGPMLFHSQGGGVSDKEHIFDLEQVHRALTSDVSYSDYNYLTPKIPQNKTAQDGVNTDLKRFDYPGRYTSPDFGAQRSSEWMSEYVVDSHQIHASSNIMRLASGLSFEISEHPRSSINRDYLMLSVMHLGENPRVHEEEGGDAPTHYQNQFVCLPRDVTYRAPKVASPVVDGPQTAVVVGPAGEEIYTDELGRIKVQFHWDRYGQSDEHSSCWLRVSQSMAAPNWGAVYLPRIGHEVVVTFLEGDPDRPLVTGAVYNGLHTPPYELPEHKTRTVFRTQSHKADGYNEMHFEDENDQEKVYFHAQKDMKTDVLNNRYRDIGNDEELEVGRNQENNVHGDRKETIHGHKTSETKQTFKEQVDQDVTVTYNANEQKQIAKDQHRSIDENRLTKIGQNLSVEIGGKASLAVLEGLSANIGADDSLQVGGNLNVDVQGNTSFRADGETTIISGDEIKVQVGYAGLILKSSGNIKLYGSSITIDGAAQTTINGGNVAINPDKGSARLNVAPPYESFMRYNQRIVLQDQTTGAVHANKAYKLVFEDGKEIYGKTNAKGETSLINTKDLQSSFDIYWREI</sequence>
<evidence type="ECO:0000256" key="1">
    <source>
        <dbReference type="ARBA" id="ARBA00004613"/>
    </source>
</evidence>
<protein>
    <submittedName>
        <fullName evidence="6">Phage-related baseplate assembly protein</fullName>
    </submittedName>
</protein>
<organism evidence="6 7">
    <name type="scientific">Vibrio aquimaris</name>
    <dbReference type="NCBI Taxonomy" id="2587862"/>
    <lineage>
        <taxon>Bacteria</taxon>
        <taxon>Pseudomonadati</taxon>
        <taxon>Pseudomonadota</taxon>
        <taxon>Gammaproteobacteria</taxon>
        <taxon>Vibrionales</taxon>
        <taxon>Vibrionaceae</taxon>
        <taxon>Vibrio</taxon>
    </lineage>
</organism>
<comment type="subcellular location">
    <subcellularLocation>
        <location evidence="1">Secreted</location>
    </subcellularLocation>
</comment>
<gene>
    <name evidence="6" type="ORF">FIV01_09550</name>
</gene>
<dbReference type="InterPro" id="IPR006531">
    <property type="entry name" value="Gp5/Vgr_OB"/>
</dbReference>
<dbReference type="InterPro" id="IPR050708">
    <property type="entry name" value="T6SS_VgrG/RHS"/>
</dbReference>
<dbReference type="OrthoDB" id="9762420at2"/>
<evidence type="ECO:0000313" key="7">
    <source>
        <dbReference type="Proteomes" id="UP000326936"/>
    </source>
</evidence>
<dbReference type="AlphaFoldDB" id="A0A5P9CM69"/>
<dbReference type="RefSeq" id="WP_152430778.1">
    <property type="nucleotide sequence ID" value="NZ_CBCSDK010000007.1"/>
</dbReference>
<dbReference type="PANTHER" id="PTHR32305:SF15">
    <property type="entry name" value="PROTEIN RHSA-RELATED"/>
    <property type="match status" value="1"/>
</dbReference>
<dbReference type="KEGG" id="vaq:FIV01_09550"/>
<dbReference type="Gene3D" id="3.55.50.10">
    <property type="entry name" value="Baseplate protein-like domains"/>
    <property type="match status" value="1"/>
</dbReference>
<dbReference type="NCBIfam" id="TIGR03361">
    <property type="entry name" value="VI_Rhs_Vgr"/>
    <property type="match status" value="1"/>
</dbReference>
<dbReference type="InterPro" id="IPR054030">
    <property type="entry name" value="Gp5_Vgr_C"/>
</dbReference>
<dbReference type="SUPFAM" id="SSF69255">
    <property type="entry name" value="gp5 N-terminal domain-like"/>
    <property type="match status" value="1"/>
</dbReference>
<dbReference type="EMBL" id="CP045350">
    <property type="protein sequence ID" value="QFT26672.1"/>
    <property type="molecule type" value="Genomic_DNA"/>
</dbReference>
<dbReference type="SUPFAM" id="SSF69279">
    <property type="entry name" value="Phage tail proteins"/>
    <property type="match status" value="2"/>
</dbReference>
<dbReference type="Pfam" id="PF04717">
    <property type="entry name" value="Phage_base_V"/>
    <property type="match status" value="1"/>
</dbReference>
<evidence type="ECO:0000259" key="4">
    <source>
        <dbReference type="Pfam" id="PF04717"/>
    </source>
</evidence>
<name>A0A5P9CM69_9VIBR</name>